<dbReference type="OrthoDB" id="7882129at2759"/>
<reference evidence="2 3" key="2">
    <citation type="journal article" date="2010" name="Nucleic Acids Res.">
        <title>BeetleBase in 2010: revisions to provide comprehensive genomic information for Tribolium castaneum.</title>
        <authorList>
            <person name="Kim H.S."/>
            <person name="Murphy T."/>
            <person name="Xia J."/>
            <person name="Caragea D."/>
            <person name="Park Y."/>
            <person name="Beeman R.W."/>
            <person name="Lorenzen M.D."/>
            <person name="Butcher S."/>
            <person name="Manak J.R."/>
            <person name="Brown S.J."/>
        </authorList>
    </citation>
    <scope>GENOME REANNOTATION</scope>
    <source>
        <strain evidence="2 3">Georgia GA2</strain>
    </source>
</reference>
<organism evidence="2 3">
    <name type="scientific">Tribolium castaneum</name>
    <name type="common">Red flour beetle</name>
    <dbReference type="NCBI Taxonomy" id="7070"/>
    <lineage>
        <taxon>Eukaryota</taxon>
        <taxon>Metazoa</taxon>
        <taxon>Ecdysozoa</taxon>
        <taxon>Arthropoda</taxon>
        <taxon>Hexapoda</taxon>
        <taxon>Insecta</taxon>
        <taxon>Pterygota</taxon>
        <taxon>Neoptera</taxon>
        <taxon>Endopterygota</taxon>
        <taxon>Coleoptera</taxon>
        <taxon>Polyphaga</taxon>
        <taxon>Cucujiformia</taxon>
        <taxon>Tenebrionidae</taxon>
        <taxon>Tenebrionidae incertae sedis</taxon>
        <taxon>Tribolium</taxon>
    </lineage>
</organism>
<dbReference type="PANTHER" id="PTHR21163">
    <property type="entry name" value="PROTEIN G12"/>
    <property type="match status" value="1"/>
</dbReference>
<dbReference type="PhylomeDB" id="D6WIE9"/>
<evidence type="ECO:0000313" key="2">
    <source>
        <dbReference type="EMBL" id="EEZ99679.1"/>
    </source>
</evidence>
<dbReference type="EMBL" id="KQ971334">
    <property type="protein sequence ID" value="EEZ99679.1"/>
    <property type="molecule type" value="Genomic_DNA"/>
</dbReference>
<keyword evidence="3" id="KW-1185">Reference proteome</keyword>
<proteinExistence type="predicted"/>
<keyword evidence="1" id="KW-0732">Signal</keyword>
<dbReference type="Pfam" id="PF06757">
    <property type="entry name" value="Ins_allergen_rp"/>
    <property type="match status" value="1"/>
</dbReference>
<dbReference type="PANTHER" id="PTHR21163:SF1">
    <property type="entry name" value="PROTEIN G12"/>
    <property type="match status" value="1"/>
</dbReference>
<protein>
    <submittedName>
        <fullName evidence="2">Uncharacterized protein</fullName>
    </submittedName>
</protein>
<dbReference type="HOGENOM" id="CLU_1279150_0_0_1"/>
<accession>D6WIE9</accession>
<evidence type="ECO:0000256" key="1">
    <source>
        <dbReference type="SAM" id="SignalP"/>
    </source>
</evidence>
<evidence type="ECO:0000313" key="3">
    <source>
        <dbReference type="Proteomes" id="UP000007266"/>
    </source>
</evidence>
<gene>
    <name evidence="2" type="primary">AUGUSTUS-3.0.2_02436</name>
    <name evidence="2" type="ORF">TcasGA2_TC002436</name>
</gene>
<dbReference type="InterPro" id="IPR010629">
    <property type="entry name" value="Ins_allergen"/>
</dbReference>
<sequence length="216" mass="25012">MLLFAFILFAFLQTSFPLPATENPAPTHNPAVEFFKEIPLKPFKDLNEKHLKEDTGFQAALVYLKSPEWIQMVADVRKDPAWLEYKKFLNDSAIDIEFVIKHVEHCLNATNTKDFKVDKVKPSLGKFFDDVKTTYSVLVLKAAQNYLAKESNSATYRNFIAKLQSQESRKMLEKALGQPPVKKVALKLKEMDFDIEFLLEFYYSLLGWRPIYKFSA</sequence>
<dbReference type="Proteomes" id="UP000007266">
    <property type="component" value="Linkage group 3"/>
</dbReference>
<dbReference type="AlphaFoldDB" id="D6WIE9"/>
<feature type="chain" id="PRO_5003089494" evidence="1">
    <location>
        <begin position="18"/>
        <end position="216"/>
    </location>
</feature>
<name>D6WIE9_TRICA</name>
<dbReference type="KEGG" id="tca:660166"/>
<feature type="signal peptide" evidence="1">
    <location>
        <begin position="1"/>
        <end position="17"/>
    </location>
</feature>
<reference evidence="2 3" key="1">
    <citation type="journal article" date="2008" name="Nature">
        <title>The genome of the model beetle and pest Tribolium castaneum.</title>
        <authorList>
            <consortium name="Tribolium Genome Sequencing Consortium"/>
            <person name="Richards S."/>
            <person name="Gibbs R.A."/>
            <person name="Weinstock G.M."/>
            <person name="Brown S.J."/>
            <person name="Denell R."/>
            <person name="Beeman R.W."/>
            <person name="Gibbs R."/>
            <person name="Beeman R.W."/>
            <person name="Brown S.J."/>
            <person name="Bucher G."/>
            <person name="Friedrich M."/>
            <person name="Grimmelikhuijzen C.J."/>
            <person name="Klingler M."/>
            <person name="Lorenzen M."/>
            <person name="Richards S."/>
            <person name="Roth S."/>
            <person name="Schroder R."/>
            <person name="Tautz D."/>
            <person name="Zdobnov E.M."/>
            <person name="Muzny D."/>
            <person name="Gibbs R.A."/>
            <person name="Weinstock G.M."/>
            <person name="Attaway T."/>
            <person name="Bell S."/>
            <person name="Buhay C.J."/>
            <person name="Chandrabose M.N."/>
            <person name="Chavez D."/>
            <person name="Clerk-Blankenburg K.P."/>
            <person name="Cree A."/>
            <person name="Dao M."/>
            <person name="Davis C."/>
            <person name="Chacko J."/>
            <person name="Dinh H."/>
            <person name="Dugan-Rocha S."/>
            <person name="Fowler G."/>
            <person name="Garner T.T."/>
            <person name="Garnes J."/>
            <person name="Gnirke A."/>
            <person name="Hawes A."/>
            <person name="Hernandez J."/>
            <person name="Hines S."/>
            <person name="Holder M."/>
            <person name="Hume J."/>
            <person name="Jhangiani S.N."/>
            <person name="Joshi V."/>
            <person name="Khan Z.M."/>
            <person name="Jackson L."/>
            <person name="Kovar C."/>
            <person name="Kowis A."/>
            <person name="Lee S."/>
            <person name="Lewis L.R."/>
            <person name="Margolis J."/>
            <person name="Morgan M."/>
            <person name="Nazareth L.V."/>
            <person name="Nguyen N."/>
            <person name="Okwuonu G."/>
            <person name="Parker D."/>
            <person name="Richards S."/>
            <person name="Ruiz S.J."/>
            <person name="Santibanez J."/>
            <person name="Savard J."/>
            <person name="Scherer S.E."/>
            <person name="Schneider B."/>
            <person name="Sodergren E."/>
            <person name="Tautz D."/>
            <person name="Vattahil S."/>
            <person name="Villasana D."/>
            <person name="White C.S."/>
            <person name="Wright R."/>
            <person name="Park Y."/>
            <person name="Beeman R.W."/>
            <person name="Lord J."/>
            <person name="Oppert B."/>
            <person name="Lorenzen M."/>
            <person name="Brown S."/>
            <person name="Wang L."/>
            <person name="Savard J."/>
            <person name="Tautz D."/>
            <person name="Richards S."/>
            <person name="Weinstock G."/>
            <person name="Gibbs R.A."/>
            <person name="Liu Y."/>
            <person name="Worley K."/>
            <person name="Weinstock G."/>
            <person name="Elsik C.G."/>
            <person name="Reese J.T."/>
            <person name="Elhaik E."/>
            <person name="Landan G."/>
            <person name="Graur D."/>
            <person name="Arensburger P."/>
            <person name="Atkinson P."/>
            <person name="Beeman R.W."/>
            <person name="Beidler J."/>
            <person name="Brown S.J."/>
            <person name="Demuth J.P."/>
            <person name="Drury D.W."/>
            <person name="Du Y.Z."/>
            <person name="Fujiwara H."/>
            <person name="Lorenzen M."/>
            <person name="Maselli V."/>
            <person name="Osanai M."/>
            <person name="Park Y."/>
            <person name="Robertson H.M."/>
            <person name="Tu Z."/>
            <person name="Wang J.J."/>
            <person name="Wang S."/>
            <person name="Richards S."/>
            <person name="Song H."/>
            <person name="Zhang L."/>
            <person name="Sodergren E."/>
            <person name="Werner D."/>
            <person name="Stanke M."/>
            <person name="Morgenstern B."/>
            <person name="Solovyev V."/>
            <person name="Kosarev P."/>
            <person name="Brown G."/>
            <person name="Chen H.C."/>
            <person name="Ermolaeva O."/>
            <person name="Hlavina W."/>
            <person name="Kapustin Y."/>
            <person name="Kiryutin B."/>
            <person name="Kitts P."/>
            <person name="Maglott D."/>
            <person name="Pruitt K."/>
            <person name="Sapojnikov V."/>
            <person name="Souvorov A."/>
            <person name="Mackey A.J."/>
            <person name="Waterhouse R.M."/>
            <person name="Wyder S."/>
            <person name="Zdobnov E.M."/>
            <person name="Zdobnov E.M."/>
            <person name="Wyder S."/>
            <person name="Kriventseva E.V."/>
            <person name="Kadowaki T."/>
            <person name="Bork P."/>
            <person name="Aranda M."/>
            <person name="Bao R."/>
            <person name="Beermann A."/>
            <person name="Berns N."/>
            <person name="Bolognesi R."/>
            <person name="Bonneton F."/>
            <person name="Bopp D."/>
            <person name="Brown S.J."/>
            <person name="Bucher G."/>
            <person name="Butts T."/>
            <person name="Chaumot A."/>
            <person name="Denell R.E."/>
            <person name="Ferrier D.E."/>
            <person name="Friedrich M."/>
            <person name="Gordon C.M."/>
            <person name="Jindra M."/>
            <person name="Klingler M."/>
            <person name="Lan Q."/>
            <person name="Lattorff H.M."/>
            <person name="Laudet V."/>
            <person name="von Levetsow C."/>
            <person name="Liu Z."/>
            <person name="Lutz R."/>
            <person name="Lynch J.A."/>
            <person name="da Fonseca R.N."/>
            <person name="Posnien N."/>
            <person name="Reuter R."/>
            <person name="Roth S."/>
            <person name="Savard J."/>
            <person name="Schinko J.B."/>
            <person name="Schmitt C."/>
            <person name="Schoppmeier M."/>
            <person name="Schroder R."/>
            <person name="Shippy T.D."/>
            <person name="Simonnet F."/>
            <person name="Marques-Souza H."/>
            <person name="Tautz D."/>
            <person name="Tomoyasu Y."/>
            <person name="Trauner J."/>
            <person name="Van der Zee M."/>
            <person name="Vervoort M."/>
            <person name="Wittkopp N."/>
            <person name="Wimmer E.A."/>
            <person name="Yang X."/>
            <person name="Jones A.K."/>
            <person name="Sattelle D.B."/>
            <person name="Ebert P.R."/>
            <person name="Nelson D."/>
            <person name="Scott J.G."/>
            <person name="Beeman R.W."/>
            <person name="Muthukrishnan S."/>
            <person name="Kramer K.J."/>
            <person name="Arakane Y."/>
            <person name="Beeman R.W."/>
            <person name="Zhu Q."/>
            <person name="Hogenkamp D."/>
            <person name="Dixit R."/>
            <person name="Oppert B."/>
            <person name="Jiang H."/>
            <person name="Zou Z."/>
            <person name="Marshall J."/>
            <person name="Elpidina E."/>
            <person name="Vinokurov K."/>
            <person name="Oppert C."/>
            <person name="Zou Z."/>
            <person name="Evans J."/>
            <person name="Lu Z."/>
            <person name="Zhao P."/>
            <person name="Sumathipala N."/>
            <person name="Altincicek B."/>
            <person name="Vilcinskas A."/>
            <person name="Williams M."/>
            <person name="Hultmark D."/>
            <person name="Hetru C."/>
            <person name="Jiang H."/>
            <person name="Grimmelikhuijzen C.J."/>
            <person name="Hauser F."/>
            <person name="Cazzamali G."/>
            <person name="Williamson M."/>
            <person name="Park Y."/>
            <person name="Li B."/>
            <person name="Tanaka Y."/>
            <person name="Predel R."/>
            <person name="Neupert S."/>
            <person name="Schachtner J."/>
            <person name="Verleyen P."/>
            <person name="Raible F."/>
            <person name="Bork P."/>
            <person name="Friedrich M."/>
            <person name="Walden K.K."/>
            <person name="Robertson H.M."/>
            <person name="Angeli S."/>
            <person name="Foret S."/>
            <person name="Bucher G."/>
            <person name="Schuetz S."/>
            <person name="Maleszka R."/>
            <person name="Wimmer E.A."/>
            <person name="Beeman R.W."/>
            <person name="Lorenzen M."/>
            <person name="Tomoyasu Y."/>
            <person name="Miller S.C."/>
            <person name="Grossmann D."/>
            <person name="Bucher G."/>
        </authorList>
    </citation>
    <scope>NUCLEOTIDE SEQUENCE [LARGE SCALE GENOMIC DNA]</scope>
    <source>
        <strain evidence="2 3">Georgia GA2</strain>
    </source>
</reference>
<dbReference type="OMA" id="IDIEFVI"/>